<evidence type="ECO:0000313" key="3">
    <source>
        <dbReference type="Proteomes" id="UP000694864"/>
    </source>
</evidence>
<proteinExistence type="predicted"/>
<dbReference type="InterPro" id="IPR025312">
    <property type="entry name" value="DUF4216"/>
</dbReference>
<accession>A0ABM1QMV4</accession>
<dbReference type="Pfam" id="PF13952">
    <property type="entry name" value="DUF4216"/>
    <property type="match status" value="1"/>
</dbReference>
<protein>
    <submittedName>
        <fullName evidence="4">Uncharacterized protein LOC104723909</fullName>
    </submittedName>
</protein>
<organism evidence="3 4">
    <name type="scientific">Camelina sativa</name>
    <name type="common">False flax</name>
    <name type="synonym">Myagrum sativum</name>
    <dbReference type="NCBI Taxonomy" id="90675"/>
    <lineage>
        <taxon>Eukaryota</taxon>
        <taxon>Viridiplantae</taxon>
        <taxon>Streptophyta</taxon>
        <taxon>Embryophyta</taxon>
        <taxon>Tracheophyta</taxon>
        <taxon>Spermatophyta</taxon>
        <taxon>Magnoliopsida</taxon>
        <taxon>eudicotyledons</taxon>
        <taxon>Gunneridae</taxon>
        <taxon>Pentapetalae</taxon>
        <taxon>rosids</taxon>
        <taxon>malvids</taxon>
        <taxon>Brassicales</taxon>
        <taxon>Brassicaceae</taxon>
        <taxon>Camelineae</taxon>
        <taxon>Camelina</taxon>
    </lineage>
</organism>
<feature type="region of interest" description="Disordered" evidence="1">
    <location>
        <begin position="207"/>
        <end position="229"/>
    </location>
</feature>
<sequence length="229" mass="26073">MSDNSYPEWLQTLVHGPMTKVTSWPMYFCRGFIFHTYDHGKDKRNANYGVRVKGTSSSSSSEEHDFYGVLREILELDYPGPVHLKLVVFKCDWYDSTIGGGVRINKSGVVDVNVAKRYGKYDPFILASQADQVCYVPYPRMTQKKDQQWNAAIVIQPRGKVLLSSDLDFTAMQHENDDPIVSVDPLEVETLTYPHGQAENLDDIEEEEEFGSYDEDGNPDIELTDSKDE</sequence>
<feature type="compositionally biased region" description="Acidic residues" evidence="1">
    <location>
        <begin position="207"/>
        <end position="223"/>
    </location>
</feature>
<feature type="domain" description="DUF4216" evidence="2">
    <location>
        <begin position="75"/>
        <end position="149"/>
    </location>
</feature>
<evidence type="ECO:0000259" key="2">
    <source>
        <dbReference type="Pfam" id="PF13952"/>
    </source>
</evidence>
<keyword evidence="3" id="KW-1185">Reference proteome</keyword>
<gene>
    <name evidence="4" type="primary">LOC104723909</name>
</gene>
<name>A0ABM1QMV4_CAMSA</name>
<dbReference type="RefSeq" id="XP_019088092.1">
    <property type="nucleotide sequence ID" value="XM_019232547.1"/>
</dbReference>
<reference evidence="4" key="2">
    <citation type="submission" date="2025-08" db="UniProtKB">
        <authorList>
            <consortium name="RefSeq"/>
        </authorList>
    </citation>
    <scope>IDENTIFICATION</scope>
    <source>
        <tissue evidence="4">Leaf</tissue>
    </source>
</reference>
<dbReference type="Proteomes" id="UP000694864">
    <property type="component" value="Chromosome 11"/>
</dbReference>
<evidence type="ECO:0000313" key="4">
    <source>
        <dbReference type="RefSeq" id="XP_019088092.1"/>
    </source>
</evidence>
<reference evidence="3" key="1">
    <citation type="journal article" date="2014" name="Nat. Commun.">
        <title>The emerging biofuel crop Camelina sativa retains a highly undifferentiated hexaploid genome structure.</title>
        <authorList>
            <person name="Kagale S."/>
            <person name="Koh C."/>
            <person name="Nixon J."/>
            <person name="Bollina V."/>
            <person name="Clarke W.E."/>
            <person name="Tuteja R."/>
            <person name="Spillane C."/>
            <person name="Robinson S.J."/>
            <person name="Links M.G."/>
            <person name="Clarke C."/>
            <person name="Higgins E.E."/>
            <person name="Huebert T."/>
            <person name="Sharpe A.G."/>
            <person name="Parkin I.A."/>
        </authorList>
    </citation>
    <scope>NUCLEOTIDE SEQUENCE [LARGE SCALE GENOMIC DNA]</scope>
    <source>
        <strain evidence="3">cv. DH55</strain>
    </source>
</reference>
<dbReference type="PANTHER" id="PTHR48258">
    <property type="entry name" value="DUF4218 DOMAIN-CONTAINING PROTEIN-RELATED"/>
    <property type="match status" value="1"/>
</dbReference>
<dbReference type="PANTHER" id="PTHR48258:SF4">
    <property type="entry name" value="DUF4216 DOMAIN-CONTAINING PROTEIN"/>
    <property type="match status" value="1"/>
</dbReference>
<evidence type="ECO:0000256" key="1">
    <source>
        <dbReference type="SAM" id="MobiDB-lite"/>
    </source>
</evidence>
<dbReference type="GeneID" id="104723909"/>